<feature type="compositionally biased region" description="Basic and acidic residues" evidence="1">
    <location>
        <begin position="18"/>
        <end position="38"/>
    </location>
</feature>
<evidence type="ECO:0000313" key="2">
    <source>
        <dbReference type="EMBL" id="AIE47852.1"/>
    </source>
</evidence>
<feature type="region of interest" description="Disordered" evidence="1">
    <location>
        <begin position="1"/>
        <end position="43"/>
    </location>
</feature>
<protein>
    <submittedName>
        <fullName evidence="2">Dbp</fullName>
    </submittedName>
</protein>
<gene>
    <name evidence="2" type="ORF">pesp126</name>
</gene>
<dbReference type="GeneID" id="20004035"/>
<dbReference type="Pfam" id="PF04786">
    <property type="entry name" value="Baculo_DNA_bind"/>
    <property type="match status" value="1"/>
</dbReference>
<sequence length="331" mass="37832">MASKRAHVADDDSVALESDPKRPRINDNDDDNDSKANVKQDLAVYNGGGSVVASADEDDEVEHPDGNQMLCVFKTPTITRELTWTDKLRYNLDAKNLTVLRCDTAFNKLFDALAFLRESMSIDQCIDEILPKPSNDIIILKPKSTGVVYQVGKQIKGGIMPFYFFDFVKIRRARGQFGEYLSMRWPKQYMHNEAMSSIIRAYKHWGCQIMKMQNVVYSNLPGPEAYTNKMSFVRKFFDIKPEHNQRVFMTGQLCKSVVCEPFTVERFDKLFKIEPEGKVPSEEVEMLVGVQIEGFKISKNDVEYATIDNSSVQDKNYSLAVKPMVFFHIAQ</sequence>
<organism evidence="2 3">
    <name type="scientific">Peridroma alphabaculovirus</name>
    <dbReference type="NCBI Taxonomy" id="1346829"/>
    <lineage>
        <taxon>Viruses</taxon>
        <taxon>Viruses incertae sedis</taxon>
        <taxon>Naldaviricetes</taxon>
        <taxon>Lefavirales</taxon>
        <taxon>Baculoviridae</taxon>
        <taxon>Alphabaculovirus</taxon>
    </lineage>
</organism>
<dbReference type="Proteomes" id="UP000203240">
    <property type="component" value="Segment"/>
</dbReference>
<dbReference type="OrthoDB" id="23658at10239"/>
<reference evidence="2 3" key="1">
    <citation type="journal article" date="2015" name="Genome Announc.">
        <title>A Distinct Group II Alphabaculovirus Isolated from a Peridroma Species.</title>
        <authorList>
            <person name="Rohrmann G.F."/>
            <person name="Erlandson M.A."/>
            <person name="Theilmann D.A."/>
        </authorList>
    </citation>
    <scope>NUCLEOTIDE SEQUENCE [LARGE SCALE GENOMIC DNA]</scope>
    <source>
        <strain evidence="2">GR_167</strain>
    </source>
</reference>
<evidence type="ECO:0000313" key="3">
    <source>
        <dbReference type="Proteomes" id="UP000203240"/>
    </source>
</evidence>
<proteinExistence type="predicted"/>
<keyword evidence="3" id="KW-1185">Reference proteome</keyword>
<name>A0A068LKN1_9ABAC</name>
<dbReference type="InterPro" id="IPR006871">
    <property type="entry name" value="ssDNA-bd_baculovirus"/>
</dbReference>
<evidence type="ECO:0000256" key="1">
    <source>
        <dbReference type="SAM" id="MobiDB-lite"/>
    </source>
</evidence>
<accession>A0A068LKN1</accession>
<dbReference type="RefSeq" id="YP_009049952.1">
    <property type="nucleotide sequence ID" value="NC_024625.1"/>
</dbReference>
<dbReference type="EMBL" id="KM009991">
    <property type="protein sequence ID" value="AIE47852.1"/>
    <property type="molecule type" value="Genomic_DNA"/>
</dbReference>